<evidence type="ECO:0000313" key="7">
    <source>
        <dbReference type="EMBL" id="MFC0390493.1"/>
    </source>
</evidence>
<dbReference type="InterPro" id="IPR017853">
    <property type="entry name" value="GH"/>
</dbReference>
<dbReference type="Gene3D" id="2.60.40.1180">
    <property type="entry name" value="Golgi alpha-mannosidase II"/>
    <property type="match status" value="1"/>
</dbReference>
<dbReference type="Gene3D" id="3.20.20.80">
    <property type="entry name" value="Glycosidases"/>
    <property type="match status" value="1"/>
</dbReference>
<dbReference type="Pfam" id="PF18564">
    <property type="entry name" value="Glyco_hydro_5_C"/>
    <property type="match status" value="1"/>
</dbReference>
<feature type="domain" description="Glycoside hydrolase family 5" evidence="5">
    <location>
        <begin position="16"/>
        <end position="394"/>
    </location>
</feature>
<evidence type="ECO:0000256" key="2">
    <source>
        <dbReference type="ARBA" id="ARBA00022801"/>
    </source>
</evidence>
<evidence type="ECO:0000256" key="1">
    <source>
        <dbReference type="ARBA" id="ARBA00005641"/>
    </source>
</evidence>
<evidence type="ECO:0000256" key="4">
    <source>
        <dbReference type="RuleBase" id="RU361153"/>
    </source>
</evidence>
<keyword evidence="2 4" id="KW-0378">Hydrolase</keyword>
<dbReference type="Proteomes" id="UP001589818">
    <property type="component" value="Unassembled WGS sequence"/>
</dbReference>
<dbReference type="RefSeq" id="WP_204820112.1">
    <property type="nucleotide sequence ID" value="NZ_JANHOF010000010.1"/>
</dbReference>
<proteinExistence type="inferred from homology"/>
<gene>
    <name evidence="7" type="ORF">ACFFJ8_03780</name>
</gene>
<dbReference type="SUPFAM" id="SSF51445">
    <property type="entry name" value="(Trans)glycosidases"/>
    <property type="match status" value="1"/>
</dbReference>
<dbReference type="InterPro" id="IPR001547">
    <property type="entry name" value="Glyco_hydro_5"/>
</dbReference>
<evidence type="ECO:0000259" key="5">
    <source>
        <dbReference type="Pfam" id="PF00150"/>
    </source>
</evidence>
<protein>
    <submittedName>
        <fullName evidence="7">Cellulase family glycosylhydrolase</fullName>
    </submittedName>
</protein>
<reference evidence="7 8" key="1">
    <citation type="submission" date="2024-09" db="EMBL/GenBank/DDBJ databases">
        <authorList>
            <person name="Sun Q."/>
            <person name="Mori K."/>
        </authorList>
    </citation>
    <scope>NUCLEOTIDE SEQUENCE [LARGE SCALE GENOMIC DNA]</scope>
    <source>
        <strain evidence="7 8">CCM 4839</strain>
    </source>
</reference>
<sequence>MHAVSVRGERFVDSFGREVILHGMGLVCKDKSRNYIGDWNESDFMKMQQWGCNVIRLGIIWDGLEPEPGVYDDAYLDQMEAWVRLAEQYGMHVFLDMHQDLYSYRYADGAPEWATITDDLPHVNDGIWSDAYLFSPAVQRAFDRFWENAPAPDGIGLQDHYAAAWRHVARKFGHNPCVIGYDLMNEPFIGSQVNDIQPLMFHQYGIETAQITGQSSWNEEELPAVWMDPVKRMEALRLMEDPELFRRVIDVTEQGYKQFEQTKLMAFYRKTAAAIREADPTGLLFLETSYFCNLGVRSGIEPIVRDDGLRDPYQVYAPHGYDLVTDTDFVHTPSSSRVQVIFDRHEETRSRLRMPMLVGEWGAYGDSEHAGEAALAIKKIFERSLCSDTYWCYTHPDIDQYSSFKGVQRGYPAAVAGELLRYAYDAGTGRFELEWVERASDGESTVIYLPKLAGKRVLLSAGEHFDTVQIGGGESGYLHIHPHMPGERRKLVVE</sequence>
<dbReference type="InterPro" id="IPR052066">
    <property type="entry name" value="Glycosphingolipid_Hydrolases"/>
</dbReference>
<dbReference type="EMBL" id="JBHLVF010000008">
    <property type="protein sequence ID" value="MFC0390493.1"/>
    <property type="molecule type" value="Genomic_DNA"/>
</dbReference>
<evidence type="ECO:0000259" key="6">
    <source>
        <dbReference type="Pfam" id="PF18564"/>
    </source>
</evidence>
<name>A0ABV6J6P4_9BACL</name>
<dbReference type="InterPro" id="IPR041036">
    <property type="entry name" value="GH5_C"/>
</dbReference>
<evidence type="ECO:0000256" key="3">
    <source>
        <dbReference type="ARBA" id="ARBA00023295"/>
    </source>
</evidence>
<keyword evidence="8" id="KW-1185">Reference proteome</keyword>
<dbReference type="Pfam" id="PF00150">
    <property type="entry name" value="Cellulase"/>
    <property type="match status" value="1"/>
</dbReference>
<comment type="caution">
    <text evidence="7">The sequence shown here is derived from an EMBL/GenBank/DDBJ whole genome shotgun (WGS) entry which is preliminary data.</text>
</comment>
<dbReference type="PANTHER" id="PTHR31308">
    <property type="match status" value="1"/>
</dbReference>
<feature type="domain" description="Glycoside hydrolase family 5 C-terminal" evidence="6">
    <location>
        <begin position="409"/>
        <end position="467"/>
    </location>
</feature>
<dbReference type="InterPro" id="IPR013780">
    <property type="entry name" value="Glyco_hydro_b"/>
</dbReference>
<accession>A0ABV6J6P4</accession>
<keyword evidence="3 4" id="KW-0326">Glycosidase</keyword>
<evidence type="ECO:0000313" key="8">
    <source>
        <dbReference type="Proteomes" id="UP001589818"/>
    </source>
</evidence>
<comment type="similarity">
    <text evidence="1 4">Belongs to the glycosyl hydrolase 5 (cellulase A) family.</text>
</comment>
<dbReference type="PANTHER" id="PTHR31308:SF3">
    <property type="entry name" value="ENDOGLYCOCERAMIDASE"/>
    <property type="match status" value="1"/>
</dbReference>
<organism evidence="7 8">
    <name type="scientific">Paenibacillus mendelii</name>
    <dbReference type="NCBI Taxonomy" id="206163"/>
    <lineage>
        <taxon>Bacteria</taxon>
        <taxon>Bacillati</taxon>
        <taxon>Bacillota</taxon>
        <taxon>Bacilli</taxon>
        <taxon>Bacillales</taxon>
        <taxon>Paenibacillaceae</taxon>
        <taxon>Paenibacillus</taxon>
    </lineage>
</organism>